<evidence type="ECO:0000313" key="2">
    <source>
        <dbReference type="Proteomes" id="UP000292958"/>
    </source>
</evidence>
<sequence>MTRPQTRILLIGTPSRRGRTNRIDAQQIQRRTQTIAQSGANPSNSIRAMFQRYLA</sequence>
<dbReference type="AlphaFoldDB" id="A0A4Q7Y224"/>
<reference evidence="1 2" key="1">
    <citation type="submission" date="2019-02" db="EMBL/GenBank/DDBJ databases">
        <title>Genomic Encyclopedia of Archaeal and Bacterial Type Strains, Phase II (KMG-II): from individual species to whole genera.</title>
        <authorList>
            <person name="Goeker M."/>
        </authorList>
    </citation>
    <scope>NUCLEOTIDE SEQUENCE [LARGE SCALE GENOMIC DNA]</scope>
    <source>
        <strain evidence="1 2">DSM 18101</strain>
    </source>
</reference>
<protein>
    <submittedName>
        <fullName evidence="1">Uncharacterized protein</fullName>
    </submittedName>
</protein>
<proteinExistence type="predicted"/>
<dbReference type="EMBL" id="SHKW01000007">
    <property type="protein sequence ID" value="RZU29709.1"/>
    <property type="molecule type" value="Genomic_DNA"/>
</dbReference>
<organism evidence="1 2">
    <name type="scientific">Edaphobacter modestus</name>
    <dbReference type="NCBI Taxonomy" id="388466"/>
    <lineage>
        <taxon>Bacteria</taxon>
        <taxon>Pseudomonadati</taxon>
        <taxon>Acidobacteriota</taxon>
        <taxon>Terriglobia</taxon>
        <taxon>Terriglobales</taxon>
        <taxon>Acidobacteriaceae</taxon>
        <taxon>Edaphobacter</taxon>
    </lineage>
</organism>
<keyword evidence="2" id="KW-1185">Reference proteome</keyword>
<name>A0A4Q7Y224_9BACT</name>
<comment type="caution">
    <text evidence="1">The sequence shown here is derived from an EMBL/GenBank/DDBJ whole genome shotgun (WGS) entry which is preliminary data.</text>
</comment>
<gene>
    <name evidence="1" type="ORF">BDD14_6317</name>
</gene>
<accession>A0A4Q7Y224</accession>
<dbReference type="Proteomes" id="UP000292958">
    <property type="component" value="Unassembled WGS sequence"/>
</dbReference>
<evidence type="ECO:0000313" key="1">
    <source>
        <dbReference type="EMBL" id="RZU29709.1"/>
    </source>
</evidence>